<evidence type="ECO:0000313" key="4">
    <source>
        <dbReference type="EMBL" id="MEV4923038.1"/>
    </source>
</evidence>
<keyword evidence="1" id="KW-0596">Phosphopantetheine</keyword>
<name>A0ABV3IRT0_9ACTN</name>
<dbReference type="InterPro" id="IPR006162">
    <property type="entry name" value="Ppantetheine_attach_site"/>
</dbReference>
<reference evidence="4 5" key="1">
    <citation type="submission" date="2024-06" db="EMBL/GenBank/DDBJ databases">
        <title>The Natural Products Discovery Center: Release of the First 8490 Sequenced Strains for Exploring Actinobacteria Biosynthetic Diversity.</title>
        <authorList>
            <person name="Kalkreuter E."/>
            <person name="Kautsar S.A."/>
            <person name="Yang D."/>
            <person name="Bader C.D."/>
            <person name="Teijaro C.N."/>
            <person name="Fluegel L."/>
            <person name="Davis C.M."/>
            <person name="Simpson J.R."/>
            <person name="Lauterbach L."/>
            <person name="Steele A.D."/>
            <person name="Gui C."/>
            <person name="Meng S."/>
            <person name="Li G."/>
            <person name="Viehrig K."/>
            <person name="Ye F."/>
            <person name="Su P."/>
            <person name="Kiefer A.F."/>
            <person name="Nichols A."/>
            <person name="Cepeda A.J."/>
            <person name="Yan W."/>
            <person name="Fan B."/>
            <person name="Jiang Y."/>
            <person name="Adhikari A."/>
            <person name="Zheng C.-J."/>
            <person name="Schuster L."/>
            <person name="Cowan T.M."/>
            <person name="Smanski M.J."/>
            <person name="Chevrette M.G."/>
            <person name="De Carvalho L.P.S."/>
            <person name="Shen B."/>
        </authorList>
    </citation>
    <scope>NUCLEOTIDE SEQUENCE [LARGE SCALE GENOMIC DNA]</scope>
    <source>
        <strain evidence="4 5">NPDC053791</strain>
    </source>
</reference>
<evidence type="ECO:0000256" key="2">
    <source>
        <dbReference type="ARBA" id="ARBA00022553"/>
    </source>
</evidence>
<keyword evidence="5" id="KW-1185">Reference proteome</keyword>
<dbReference type="RefSeq" id="WP_366087448.1">
    <property type="nucleotide sequence ID" value="NZ_JBFASG010000006.1"/>
</dbReference>
<sequence length="76" mass="8244">MNEDLKRILTVELNLDDAALHPGTSLEDAGIDSLSVVELSVHLSDQLGLEISEEELQSAASVGELDRMIEQRRGNG</sequence>
<dbReference type="PROSITE" id="PS00012">
    <property type="entry name" value="PHOSPHOPANTETHEINE"/>
    <property type="match status" value="1"/>
</dbReference>
<dbReference type="EMBL" id="JBFASG010000006">
    <property type="protein sequence ID" value="MEV4923038.1"/>
    <property type="molecule type" value="Genomic_DNA"/>
</dbReference>
<feature type="domain" description="Carrier" evidence="3">
    <location>
        <begin position="1"/>
        <end position="73"/>
    </location>
</feature>
<accession>A0ABV3IRT0</accession>
<dbReference type="Proteomes" id="UP001552479">
    <property type="component" value="Unassembled WGS sequence"/>
</dbReference>
<dbReference type="Pfam" id="PF00550">
    <property type="entry name" value="PP-binding"/>
    <property type="match status" value="1"/>
</dbReference>
<dbReference type="SUPFAM" id="SSF47336">
    <property type="entry name" value="ACP-like"/>
    <property type="match status" value="1"/>
</dbReference>
<dbReference type="PROSITE" id="PS50075">
    <property type="entry name" value="CARRIER"/>
    <property type="match status" value="1"/>
</dbReference>
<organism evidence="4 5">
    <name type="scientific">Streptomyces roseoverticillatus</name>
    <dbReference type="NCBI Taxonomy" id="66429"/>
    <lineage>
        <taxon>Bacteria</taxon>
        <taxon>Bacillati</taxon>
        <taxon>Actinomycetota</taxon>
        <taxon>Actinomycetes</taxon>
        <taxon>Kitasatosporales</taxon>
        <taxon>Streptomycetaceae</taxon>
        <taxon>Streptomyces</taxon>
    </lineage>
</organism>
<gene>
    <name evidence="4" type="ORF">AB0L03_09330</name>
</gene>
<dbReference type="Gene3D" id="1.10.1200.10">
    <property type="entry name" value="ACP-like"/>
    <property type="match status" value="1"/>
</dbReference>
<comment type="caution">
    <text evidence="4">The sequence shown here is derived from an EMBL/GenBank/DDBJ whole genome shotgun (WGS) entry which is preliminary data.</text>
</comment>
<evidence type="ECO:0000259" key="3">
    <source>
        <dbReference type="PROSITE" id="PS50075"/>
    </source>
</evidence>
<dbReference type="InterPro" id="IPR009081">
    <property type="entry name" value="PP-bd_ACP"/>
</dbReference>
<protein>
    <submittedName>
        <fullName evidence="4">Acyl carrier protein</fullName>
    </submittedName>
</protein>
<keyword evidence="2" id="KW-0597">Phosphoprotein</keyword>
<evidence type="ECO:0000313" key="5">
    <source>
        <dbReference type="Proteomes" id="UP001552479"/>
    </source>
</evidence>
<proteinExistence type="predicted"/>
<evidence type="ECO:0000256" key="1">
    <source>
        <dbReference type="ARBA" id="ARBA00022450"/>
    </source>
</evidence>
<dbReference type="InterPro" id="IPR036736">
    <property type="entry name" value="ACP-like_sf"/>
</dbReference>